<organism evidence="2 3">
    <name type="scientific">Hydnum rufescens UP504</name>
    <dbReference type="NCBI Taxonomy" id="1448309"/>
    <lineage>
        <taxon>Eukaryota</taxon>
        <taxon>Fungi</taxon>
        <taxon>Dikarya</taxon>
        <taxon>Basidiomycota</taxon>
        <taxon>Agaricomycotina</taxon>
        <taxon>Agaricomycetes</taxon>
        <taxon>Cantharellales</taxon>
        <taxon>Hydnaceae</taxon>
        <taxon>Hydnum</taxon>
    </lineage>
</organism>
<feature type="region of interest" description="Disordered" evidence="1">
    <location>
        <begin position="1"/>
        <end position="29"/>
    </location>
</feature>
<dbReference type="Proteomes" id="UP000886523">
    <property type="component" value="Unassembled WGS sequence"/>
</dbReference>
<dbReference type="AlphaFoldDB" id="A0A9P6ABX0"/>
<feature type="compositionally biased region" description="Polar residues" evidence="1">
    <location>
        <begin position="95"/>
        <end position="106"/>
    </location>
</feature>
<feature type="compositionally biased region" description="Polar residues" evidence="1">
    <location>
        <begin position="1"/>
        <end position="10"/>
    </location>
</feature>
<evidence type="ECO:0000313" key="2">
    <source>
        <dbReference type="EMBL" id="KAF9502946.1"/>
    </source>
</evidence>
<keyword evidence="3" id="KW-1185">Reference proteome</keyword>
<reference evidence="2" key="1">
    <citation type="journal article" date="2020" name="Nat. Commun.">
        <title>Large-scale genome sequencing of mycorrhizal fungi provides insights into the early evolution of symbiotic traits.</title>
        <authorList>
            <person name="Miyauchi S."/>
            <person name="Kiss E."/>
            <person name="Kuo A."/>
            <person name="Drula E."/>
            <person name="Kohler A."/>
            <person name="Sanchez-Garcia M."/>
            <person name="Morin E."/>
            <person name="Andreopoulos B."/>
            <person name="Barry K.W."/>
            <person name="Bonito G."/>
            <person name="Buee M."/>
            <person name="Carver A."/>
            <person name="Chen C."/>
            <person name="Cichocki N."/>
            <person name="Clum A."/>
            <person name="Culley D."/>
            <person name="Crous P.W."/>
            <person name="Fauchery L."/>
            <person name="Girlanda M."/>
            <person name="Hayes R.D."/>
            <person name="Keri Z."/>
            <person name="LaButti K."/>
            <person name="Lipzen A."/>
            <person name="Lombard V."/>
            <person name="Magnuson J."/>
            <person name="Maillard F."/>
            <person name="Murat C."/>
            <person name="Nolan M."/>
            <person name="Ohm R.A."/>
            <person name="Pangilinan J."/>
            <person name="Pereira M.F."/>
            <person name="Perotto S."/>
            <person name="Peter M."/>
            <person name="Pfister S."/>
            <person name="Riley R."/>
            <person name="Sitrit Y."/>
            <person name="Stielow J.B."/>
            <person name="Szollosi G."/>
            <person name="Zifcakova L."/>
            <person name="Stursova M."/>
            <person name="Spatafora J.W."/>
            <person name="Tedersoo L."/>
            <person name="Vaario L.M."/>
            <person name="Yamada A."/>
            <person name="Yan M."/>
            <person name="Wang P."/>
            <person name="Xu J."/>
            <person name="Bruns T."/>
            <person name="Baldrian P."/>
            <person name="Vilgalys R."/>
            <person name="Dunand C."/>
            <person name="Henrissat B."/>
            <person name="Grigoriev I.V."/>
            <person name="Hibbett D."/>
            <person name="Nagy L.G."/>
            <person name="Martin F.M."/>
        </authorList>
    </citation>
    <scope>NUCLEOTIDE SEQUENCE</scope>
    <source>
        <strain evidence="2">UP504</strain>
    </source>
</reference>
<feature type="region of interest" description="Disordered" evidence="1">
    <location>
        <begin position="150"/>
        <end position="199"/>
    </location>
</feature>
<comment type="caution">
    <text evidence="2">The sequence shown here is derived from an EMBL/GenBank/DDBJ whole genome shotgun (WGS) entry which is preliminary data.</text>
</comment>
<dbReference type="EMBL" id="MU129508">
    <property type="protein sequence ID" value="KAF9502946.1"/>
    <property type="molecule type" value="Genomic_DNA"/>
</dbReference>
<protein>
    <submittedName>
        <fullName evidence="2">Uncharacterized protein</fullName>
    </submittedName>
</protein>
<gene>
    <name evidence="2" type="ORF">BS47DRAFT_1369906</name>
</gene>
<sequence>MPSGTCSQMGAKTGKPIDPDNTAQSVFPKPISMTVKAKWTEAGKKATETWRANKAQRDTNTKTESPPSIAGPDTQIVLATTGQSKGKDSDEFQIDSISPKPSSNDSFAAEDAIIAARHAKEDEDLRCLRTGQQHPAQRAINSVSAHGSKKIITFFNDKDSGDNPEDGNPNPDGDDWPSAHLSDGSETEQATSSPPARLAGDATLKQTLAMLDVMQQALSESL</sequence>
<evidence type="ECO:0000256" key="1">
    <source>
        <dbReference type="SAM" id="MobiDB-lite"/>
    </source>
</evidence>
<evidence type="ECO:0000313" key="3">
    <source>
        <dbReference type="Proteomes" id="UP000886523"/>
    </source>
</evidence>
<feature type="region of interest" description="Disordered" evidence="1">
    <location>
        <begin position="42"/>
        <end position="115"/>
    </location>
</feature>
<proteinExistence type="predicted"/>
<accession>A0A9P6ABX0</accession>
<name>A0A9P6ABX0_9AGAM</name>